<proteinExistence type="predicted"/>
<sequence>MSNNKFWKMAEINKDNTVLDTGSYLLVVTPTLWRELARSDTDRNLGEFSIVNKVYGTVESSANNLPLALSTVKALQSALNELEDKGKPNNVTSLRTVPKDNAE</sequence>
<evidence type="ECO:0000256" key="1">
    <source>
        <dbReference type="SAM" id="MobiDB-lite"/>
    </source>
</evidence>
<accession>A0AAU6VZG6</accession>
<dbReference type="EMBL" id="PP179314">
    <property type="protein sequence ID" value="XAI69831.1"/>
    <property type="molecule type" value="Genomic_DNA"/>
</dbReference>
<organism evidence="2">
    <name type="scientific">Pseudomonas phage Lyrsu03</name>
    <dbReference type="NCBI Taxonomy" id="3138537"/>
    <lineage>
        <taxon>Viruses</taxon>
    </lineage>
</organism>
<feature type="region of interest" description="Disordered" evidence="1">
    <location>
        <begin position="83"/>
        <end position="103"/>
    </location>
</feature>
<protein>
    <submittedName>
        <fullName evidence="2">Uncharacterized protein</fullName>
    </submittedName>
</protein>
<name>A0AAU6VZG6_9VIRU</name>
<reference evidence="2" key="1">
    <citation type="journal article" date="2024" name="J. Gen. Virol.">
        <title>Novel phages of Pseudomonas syringae unveil numerous potential auxiliary metabolic genes.</title>
        <authorList>
            <person name="Feltin C."/>
            <person name="Garneau J.R."/>
            <person name="Morris C.E."/>
            <person name="Berard A."/>
            <person name="Torres-Barcelo C."/>
        </authorList>
    </citation>
    <scope>NUCLEOTIDE SEQUENCE</scope>
</reference>
<gene>
    <name evidence="2" type="ORF">Lyrsu03_00033</name>
</gene>
<evidence type="ECO:0000313" key="2">
    <source>
        <dbReference type="EMBL" id="XAI69831.1"/>
    </source>
</evidence>